<dbReference type="Pfam" id="PF06293">
    <property type="entry name" value="Kdo"/>
    <property type="match status" value="1"/>
</dbReference>
<dbReference type="GO" id="GO:0016301">
    <property type="term" value="F:kinase activity"/>
    <property type="evidence" value="ECO:0007669"/>
    <property type="project" value="UniProtKB-KW"/>
</dbReference>
<dbReference type="AlphaFoldDB" id="L0WHY6"/>
<accession>L0WHY6</accession>
<dbReference type="PATRIC" id="fig|1177179.3.peg.743"/>
<dbReference type="Gene3D" id="1.10.510.10">
    <property type="entry name" value="Transferase(Phosphotransferase) domain 1"/>
    <property type="match status" value="1"/>
</dbReference>
<dbReference type="InterPro" id="IPR011009">
    <property type="entry name" value="Kinase-like_dom_sf"/>
</dbReference>
<evidence type="ECO:0000313" key="2">
    <source>
        <dbReference type="Proteomes" id="UP000010164"/>
    </source>
</evidence>
<dbReference type="eggNOG" id="COG3642">
    <property type="taxonomic scope" value="Bacteria"/>
</dbReference>
<keyword evidence="2" id="KW-1185">Reference proteome</keyword>
<evidence type="ECO:0000313" key="1">
    <source>
        <dbReference type="EMBL" id="EKF75435.1"/>
    </source>
</evidence>
<organism evidence="1 2">
    <name type="scientific">Alcanivorax hongdengensis A-11-3</name>
    <dbReference type="NCBI Taxonomy" id="1177179"/>
    <lineage>
        <taxon>Bacteria</taxon>
        <taxon>Pseudomonadati</taxon>
        <taxon>Pseudomonadota</taxon>
        <taxon>Gammaproteobacteria</taxon>
        <taxon>Oceanospirillales</taxon>
        <taxon>Alcanivoracaceae</taxon>
        <taxon>Alcanivorax</taxon>
    </lineage>
</organism>
<dbReference type="STRING" id="1177179.A11A3_03724"/>
<reference evidence="1 2" key="1">
    <citation type="journal article" date="2012" name="J. Bacteriol.">
        <title>Genome Sequence of the Alkane-Degrading Bacterium Alcanivorax hongdengensis Type Strain A-11-3.</title>
        <authorList>
            <person name="Lai Q."/>
            <person name="Shao Z."/>
        </authorList>
    </citation>
    <scope>NUCLEOTIDE SEQUENCE [LARGE SCALE GENOMIC DNA]</scope>
    <source>
        <strain evidence="1 2">A-11-3</strain>
    </source>
</reference>
<keyword evidence="1" id="KW-0418">Kinase</keyword>
<comment type="caution">
    <text evidence="1">The sequence shown here is derived from an EMBL/GenBank/DDBJ whole genome shotgun (WGS) entry which is preliminary data.</text>
</comment>
<name>L0WHY6_9GAMM</name>
<dbReference type="EMBL" id="AMRJ01000003">
    <property type="protein sequence ID" value="EKF75435.1"/>
    <property type="molecule type" value="Genomic_DNA"/>
</dbReference>
<dbReference type="RefSeq" id="WP_008927931.1">
    <property type="nucleotide sequence ID" value="NZ_AMRJ01000003.1"/>
</dbReference>
<proteinExistence type="predicted"/>
<dbReference type="SUPFAM" id="SSF56112">
    <property type="entry name" value="Protein kinase-like (PK-like)"/>
    <property type="match status" value="1"/>
</dbReference>
<keyword evidence="1" id="KW-0808">Transferase</keyword>
<dbReference type="OrthoDB" id="6075958at2"/>
<sequence length="262" mass="29443">MDLKTHRSAVAMIGYHQAGPVQPLLEGAPVDQWFDQPHRSLKHNAKVDARLLSSSSGPVFVKQYKVASRLRRALVALTGFRARRMFRLSLCLLAIGVRVPQPLAYVLDRRRDRLSSFFVCEALRARDLKSVACGPGLDQIGGEARVFERVGTMLVALHGAGFAHGDMKWANLMVDEASRELILIDLDGLRRPWLFRNKRFGRDLARFILNARELGAAPDNIDTLLAMYARARGRSVDQVRADLTPAYNKLARRHRDKYGSTV</sequence>
<dbReference type="Proteomes" id="UP000010164">
    <property type="component" value="Unassembled WGS sequence"/>
</dbReference>
<gene>
    <name evidence="1" type="ORF">A11A3_03724</name>
</gene>
<protein>
    <submittedName>
        <fullName evidence="1">Lipopolysaccharide kinase</fullName>
    </submittedName>
</protein>